<feature type="domain" description="Alpha-L-rhamnosidase six-hairpin glycosidase" evidence="3">
    <location>
        <begin position="555"/>
        <end position="896"/>
    </location>
</feature>
<feature type="domain" description="Bacterial alpha-L-rhamnosidase N-terminal" evidence="2">
    <location>
        <begin position="43"/>
        <end position="189"/>
    </location>
</feature>
<dbReference type="InterPro" id="IPR035396">
    <property type="entry name" value="Bac_rhamnosid6H"/>
</dbReference>
<evidence type="ECO:0000313" key="6">
    <source>
        <dbReference type="EMBL" id="MDR6551709.1"/>
    </source>
</evidence>
<dbReference type="InterPro" id="IPR013737">
    <property type="entry name" value="Bac_rhamnosid_N"/>
</dbReference>
<accession>A0ABU1NW52</accession>
<dbReference type="InterPro" id="IPR008928">
    <property type="entry name" value="6-hairpin_glycosidase_sf"/>
</dbReference>
<evidence type="ECO:0000259" key="5">
    <source>
        <dbReference type="Pfam" id="PF21557"/>
    </source>
</evidence>
<dbReference type="Gene3D" id="2.60.120.260">
    <property type="entry name" value="Galactose-binding domain-like"/>
    <property type="match status" value="3"/>
</dbReference>
<dbReference type="Pfam" id="PF08531">
    <property type="entry name" value="Bac_rhamnosid_N"/>
    <property type="match status" value="1"/>
</dbReference>
<feature type="domain" description="Alpha-L-rhamnosidase" evidence="5">
    <location>
        <begin position="230"/>
        <end position="373"/>
    </location>
</feature>
<evidence type="ECO:0000259" key="3">
    <source>
        <dbReference type="Pfam" id="PF17389"/>
    </source>
</evidence>
<comment type="caution">
    <text evidence="6">The sequence shown here is derived from an EMBL/GenBank/DDBJ whole genome shotgun (WGS) entry which is preliminary data.</text>
</comment>
<dbReference type="PANTHER" id="PTHR34987">
    <property type="entry name" value="C, PUTATIVE (AFU_ORTHOLOGUE AFUA_3G02880)-RELATED"/>
    <property type="match status" value="1"/>
</dbReference>
<proteinExistence type="predicted"/>
<evidence type="ECO:0000259" key="4">
    <source>
        <dbReference type="Pfam" id="PF17390"/>
    </source>
</evidence>
<dbReference type="Proteomes" id="UP001267290">
    <property type="component" value="Unassembled WGS sequence"/>
</dbReference>
<dbReference type="InterPro" id="IPR008979">
    <property type="entry name" value="Galactose-bd-like_sf"/>
</dbReference>
<dbReference type="InterPro" id="IPR012341">
    <property type="entry name" value="6hp_glycosidase-like_sf"/>
</dbReference>
<dbReference type="SUPFAM" id="SSF49785">
    <property type="entry name" value="Galactose-binding domain-like"/>
    <property type="match status" value="1"/>
</dbReference>
<feature type="domain" description="Alpha-L-rhamnosidase concanavalin-like" evidence="1">
    <location>
        <begin position="455"/>
        <end position="533"/>
    </location>
</feature>
<dbReference type="SUPFAM" id="SSF48208">
    <property type="entry name" value="Six-hairpin glycosidases"/>
    <property type="match status" value="1"/>
</dbReference>
<feature type="domain" description="Alpha-L-rhamnosidase C-terminal" evidence="4">
    <location>
        <begin position="898"/>
        <end position="969"/>
    </location>
</feature>
<dbReference type="Gene3D" id="2.60.420.10">
    <property type="entry name" value="Maltose phosphorylase, domain 3"/>
    <property type="match status" value="1"/>
</dbReference>
<gene>
    <name evidence="6" type="ORF">J2736_002898</name>
</gene>
<dbReference type="PANTHER" id="PTHR34987:SF4">
    <property type="entry name" value="ALPHA-L-RHAMNOSIDASE C-TERMINAL DOMAIN-CONTAINING PROTEIN"/>
    <property type="match status" value="1"/>
</dbReference>
<dbReference type="RefSeq" id="WP_310499273.1">
    <property type="nucleotide sequence ID" value="NZ_JAVDSB010000004.1"/>
</dbReference>
<reference evidence="6 7" key="1">
    <citation type="submission" date="2023-07" db="EMBL/GenBank/DDBJ databases">
        <title>Sorghum-associated microbial communities from plants grown in Nebraska, USA.</title>
        <authorList>
            <person name="Schachtman D."/>
        </authorList>
    </citation>
    <scope>NUCLEOTIDE SEQUENCE [LARGE SCALE GENOMIC DNA]</scope>
    <source>
        <strain evidence="6 7">CC258</strain>
    </source>
</reference>
<dbReference type="Gene3D" id="1.50.10.10">
    <property type="match status" value="1"/>
</dbReference>
<organism evidence="6 7">
    <name type="scientific">Paenibacillus qinlingensis</name>
    <dbReference type="NCBI Taxonomy" id="1837343"/>
    <lineage>
        <taxon>Bacteria</taxon>
        <taxon>Bacillati</taxon>
        <taxon>Bacillota</taxon>
        <taxon>Bacilli</taxon>
        <taxon>Bacillales</taxon>
        <taxon>Paenibacillaceae</taxon>
        <taxon>Paenibacillus</taxon>
    </lineage>
</organism>
<dbReference type="Pfam" id="PF17390">
    <property type="entry name" value="Bac_rhamnosid_C"/>
    <property type="match status" value="1"/>
</dbReference>
<evidence type="ECO:0000259" key="1">
    <source>
        <dbReference type="Pfam" id="PF05592"/>
    </source>
</evidence>
<dbReference type="Pfam" id="PF21557">
    <property type="entry name" value="RhaB_D2"/>
    <property type="match status" value="1"/>
</dbReference>
<evidence type="ECO:0008006" key="8">
    <source>
        <dbReference type="Google" id="ProtNLM"/>
    </source>
</evidence>
<evidence type="ECO:0000313" key="7">
    <source>
        <dbReference type="Proteomes" id="UP001267290"/>
    </source>
</evidence>
<dbReference type="InterPro" id="IPR035398">
    <property type="entry name" value="Bac_rhamnosid_C"/>
</dbReference>
<keyword evidence="7" id="KW-1185">Reference proteome</keyword>
<dbReference type="InterPro" id="IPR048653">
    <property type="entry name" value="RhaB_D2"/>
</dbReference>
<evidence type="ECO:0000259" key="2">
    <source>
        <dbReference type="Pfam" id="PF08531"/>
    </source>
</evidence>
<dbReference type="Pfam" id="PF05592">
    <property type="entry name" value="Bac_rhamnosid"/>
    <property type="match status" value="1"/>
</dbReference>
<protein>
    <recommendedName>
        <fullName evidence="8">Alpha-L-rhamnosidase</fullName>
    </recommendedName>
</protein>
<sequence>MTTLAKSTPWKANWIWGGSEESPRNQWRWFRTSFICPQDLGMLEKAILWITADSRYEAYINGKRVGRGPVRYFPTDIFYDAHEVGHLLRRGEINTIAVGVMHFGVSNFQYLRERGGLLAQLDAFVGNNEMTLVHTGTDWRTSVHAGQDPAISRMSCQLAFAERIDGRKLAEDWTLSAYSDEQWEQATVIGPAGVEPWVRLVPRDIPYLTEEPVLPTRVISLARVVPYQLTAFIDTYHLMKAPGEENANRIFFCGAFATILRLEAETEVKITLHVSGLDVVRLGDRLYTAAELEVEAPLKHIRAQLPAGDHLLLYTVYGPEHGQSNRIGVDGDTGITWRSPFGAEEDGEPMSPFVRIGPSFTYTSIDYIDQDDLFASWEAEKVRFAESIDPLTSLSDVLAAGYPVEGVPHSLANGEDAFMPQFAKRESEVFSVPASLQRLAIASTDPGVVPVFEGGDTEFILDFGKEWSGFLEFELEAEAGVIIDWYGIEYRKDTYVQHTFGLDNTLRYVTREGTQRYESPVRRGFRYLIVTVRGATKPVLIRDVRFVQSNYPAPEIGAFKSSDYKLNQIWDISKHTTKLCMEDTFVDCPAYEQAFWVGDSRNEALVNYYTFGGTEIVERCLRLVPGSEFQTPLYGDQVPSAWTSVIPNWTFFWIVACREYAEHTGNRVFAADMLPKMLLTLEAYLERLNTDDLLDMKGWNLLDWAPMDQPNDGIVTHQNLMLVKALQETAAIAELAGMPLKGAVCIEMAVRLKTAINRHLWSEERGAYLDCIHRGGRRSSIFSMQTQVMALLVGVAEGDRAALLSEYLTATPEGFVPIGSPFMSFFYYETLMKSGHVQWMLDDMRENFGFMLDNDATTCWEMYGHTTMNRANANDLTRSHCHAWSAAPGYFLGAYVLGVRPAAPGWTKVIIEPNIGDLSWAKGTVPLPQGGCIDVTWKADNGQMVSLIVTAPEHAELDIRVPESCAVSIRRVSQLLE</sequence>
<dbReference type="EMBL" id="JAVDSB010000004">
    <property type="protein sequence ID" value="MDR6551709.1"/>
    <property type="molecule type" value="Genomic_DNA"/>
</dbReference>
<name>A0ABU1NW52_9BACL</name>
<dbReference type="InterPro" id="IPR008902">
    <property type="entry name" value="Rhamnosid_concanavalin"/>
</dbReference>
<dbReference type="Pfam" id="PF17389">
    <property type="entry name" value="Bac_rhamnosid6H"/>
    <property type="match status" value="1"/>
</dbReference>